<dbReference type="SUPFAM" id="SSF52540">
    <property type="entry name" value="P-loop containing nucleoside triphosphate hydrolases"/>
    <property type="match status" value="1"/>
</dbReference>
<dbReference type="FunFam" id="3.40.50.300:FF:000352">
    <property type="entry name" value="ATP-dependent zinc metalloprotease FTSH 7, chloroplastic"/>
    <property type="match status" value="1"/>
</dbReference>
<proteinExistence type="inferred from homology"/>
<dbReference type="InterPro" id="IPR027417">
    <property type="entry name" value="P-loop_NTPase"/>
</dbReference>
<evidence type="ECO:0000256" key="4">
    <source>
        <dbReference type="ARBA" id="ARBA00022670"/>
    </source>
</evidence>
<dbReference type="PANTHER" id="PTHR23076">
    <property type="entry name" value="METALLOPROTEASE M41 FTSH"/>
    <property type="match status" value="1"/>
</dbReference>
<dbReference type="SMART" id="SM00382">
    <property type="entry name" value="AAA"/>
    <property type="match status" value="1"/>
</dbReference>
<evidence type="ECO:0000256" key="11">
    <source>
        <dbReference type="SAM" id="MobiDB-lite"/>
    </source>
</evidence>
<dbReference type="InterPro" id="IPR005936">
    <property type="entry name" value="FtsH"/>
</dbReference>
<dbReference type="Gene3D" id="1.10.8.60">
    <property type="match status" value="1"/>
</dbReference>
<dbReference type="InterPro" id="IPR041569">
    <property type="entry name" value="AAA_lid_3"/>
</dbReference>
<keyword evidence="9" id="KW-0067">ATP-binding</keyword>
<dbReference type="GO" id="GO:0016887">
    <property type="term" value="F:ATP hydrolysis activity"/>
    <property type="evidence" value="ECO:0007669"/>
    <property type="project" value="InterPro"/>
</dbReference>
<keyword evidence="7" id="KW-0378">Hydrolase</keyword>
<feature type="compositionally biased region" description="Basic and acidic residues" evidence="11">
    <location>
        <begin position="83"/>
        <end position="96"/>
    </location>
</feature>
<dbReference type="OrthoDB" id="1413014at2759"/>
<evidence type="ECO:0000313" key="14">
    <source>
        <dbReference type="Proteomes" id="UP000232323"/>
    </source>
</evidence>
<evidence type="ECO:0000256" key="2">
    <source>
        <dbReference type="ARBA" id="ARBA00010044"/>
    </source>
</evidence>
<accession>A0A250XHA5</accession>
<dbReference type="Gene3D" id="3.30.720.210">
    <property type="match status" value="1"/>
</dbReference>
<dbReference type="GO" id="GO:0046872">
    <property type="term" value="F:metal ion binding"/>
    <property type="evidence" value="ECO:0007669"/>
    <property type="project" value="UniProtKB-KW"/>
</dbReference>
<evidence type="ECO:0000256" key="1">
    <source>
        <dbReference type="ARBA" id="ARBA00001947"/>
    </source>
</evidence>
<keyword evidence="10" id="KW-0482">Metalloprotease</keyword>
<dbReference type="Pfam" id="PF00004">
    <property type="entry name" value="AAA"/>
    <property type="match status" value="1"/>
</dbReference>
<organism evidence="13 14">
    <name type="scientific">Chlamydomonas eustigma</name>
    <dbReference type="NCBI Taxonomy" id="1157962"/>
    <lineage>
        <taxon>Eukaryota</taxon>
        <taxon>Viridiplantae</taxon>
        <taxon>Chlorophyta</taxon>
        <taxon>core chlorophytes</taxon>
        <taxon>Chlorophyceae</taxon>
        <taxon>CS clade</taxon>
        <taxon>Chlamydomonadales</taxon>
        <taxon>Chlamydomonadaceae</taxon>
        <taxon>Chlamydomonas</taxon>
    </lineage>
</organism>
<dbReference type="SUPFAM" id="SSF140990">
    <property type="entry name" value="FtsH protease domain-like"/>
    <property type="match status" value="1"/>
</dbReference>
<dbReference type="NCBIfam" id="TIGR01241">
    <property type="entry name" value="FtsH_fam"/>
    <property type="match status" value="1"/>
</dbReference>
<dbReference type="GO" id="GO:0005524">
    <property type="term" value="F:ATP binding"/>
    <property type="evidence" value="ECO:0007669"/>
    <property type="project" value="UniProtKB-KW"/>
</dbReference>
<gene>
    <name evidence="13" type="ORF">CEUSTIGMA_g9884.t1</name>
</gene>
<comment type="similarity">
    <text evidence="3">In the N-terminal section; belongs to the AAA ATPase family.</text>
</comment>
<evidence type="ECO:0000256" key="7">
    <source>
        <dbReference type="ARBA" id="ARBA00022801"/>
    </source>
</evidence>
<dbReference type="CDD" id="cd19501">
    <property type="entry name" value="RecA-like_FtsH"/>
    <property type="match status" value="1"/>
</dbReference>
<protein>
    <recommendedName>
        <fullName evidence="12">AAA+ ATPase domain-containing protein</fullName>
    </recommendedName>
</protein>
<feature type="domain" description="AAA+ ATPase" evidence="12">
    <location>
        <begin position="335"/>
        <end position="479"/>
    </location>
</feature>
<evidence type="ECO:0000259" key="12">
    <source>
        <dbReference type="SMART" id="SM00382"/>
    </source>
</evidence>
<evidence type="ECO:0000256" key="3">
    <source>
        <dbReference type="ARBA" id="ARBA00010550"/>
    </source>
</evidence>
<dbReference type="Pfam" id="PF01434">
    <property type="entry name" value="Peptidase_M41"/>
    <property type="match status" value="1"/>
</dbReference>
<evidence type="ECO:0000313" key="13">
    <source>
        <dbReference type="EMBL" id="GAX82457.1"/>
    </source>
</evidence>
<evidence type="ECO:0000256" key="8">
    <source>
        <dbReference type="ARBA" id="ARBA00022833"/>
    </source>
</evidence>
<evidence type="ECO:0000256" key="10">
    <source>
        <dbReference type="ARBA" id="ARBA00023049"/>
    </source>
</evidence>
<dbReference type="InterPro" id="IPR003593">
    <property type="entry name" value="AAA+_ATPase"/>
</dbReference>
<dbReference type="EMBL" id="BEGY01000081">
    <property type="protein sequence ID" value="GAX82457.1"/>
    <property type="molecule type" value="Genomic_DNA"/>
</dbReference>
<comment type="cofactor">
    <cofactor evidence="1">
        <name>Zn(2+)</name>
        <dbReference type="ChEBI" id="CHEBI:29105"/>
    </cofactor>
</comment>
<keyword evidence="5" id="KW-0479">Metal-binding</keyword>
<comment type="caution">
    <text evidence="13">The sequence shown here is derived from an EMBL/GenBank/DDBJ whole genome shotgun (WGS) entry which is preliminary data.</text>
</comment>
<dbReference type="AlphaFoldDB" id="A0A250XHA5"/>
<evidence type="ECO:0000256" key="6">
    <source>
        <dbReference type="ARBA" id="ARBA00022741"/>
    </source>
</evidence>
<name>A0A250XHA5_9CHLO</name>
<dbReference type="GO" id="GO:0004222">
    <property type="term" value="F:metalloendopeptidase activity"/>
    <property type="evidence" value="ECO:0007669"/>
    <property type="project" value="InterPro"/>
</dbReference>
<dbReference type="Gene3D" id="3.40.50.300">
    <property type="entry name" value="P-loop containing nucleotide triphosphate hydrolases"/>
    <property type="match status" value="1"/>
</dbReference>
<dbReference type="InterPro" id="IPR003959">
    <property type="entry name" value="ATPase_AAA_core"/>
</dbReference>
<dbReference type="GO" id="GO:0009535">
    <property type="term" value="C:chloroplast thylakoid membrane"/>
    <property type="evidence" value="ECO:0007669"/>
    <property type="project" value="TreeGrafter"/>
</dbReference>
<sequence>MASSSALFSKNSRLPNFDHTVLQCRHNRFRYAGFSYAVTPQTLNYRASSANSCASVALGVSVHPSRWRTLRFRSTLVVVHSGVKDPSEGDDRDPSRRRNRGNNNNPFSAWLSGTAVQAVLRLAFNVAAFFFLMRLWPFSDRNNEAENGAAHVVRINVPFSDFIHRLKKDEVQTVTLESDDAKVVFTPKDGSELTTLSKPLVDTMKQKGEQVSFRYYTQKPSDYAMPYSMLESNGVVFSVVPRSENKFATLLVYALYGGLFLAVVSRLPIKLPGASKGPGRRHLQGSGEGGRPGTGEMLQVTFADVAGVDEAKEELKEIVEILRAPEKFKKLGARPPSGVLLVGPPGTGKTLLARAVAGEADVPFFSISASEFVELYVGMGAQRVRELFANARKEAPAIVFIDEIDAVAKGRETRLRSVGNDEREQTLNQLLTELDGFESGKEGAGVVICIAATNRADVLDPALLRPGRFDRRVPVERPDRIGREQILGVHMKKRSLPLSTDVNVTDVAAMTTGFTGADLANLVNEAALLAGRESKDQVGKSEFDAAVLRTVAGIEKKRSILQGIEKQVVARHEVGHAVVASCIQMLLPAHSPSVEKLSIIPRSGGALGFTYMPPKTEDRALMFDSEIRGQLVVLMGGRAAEMLTCEAVSTGASDDIRRATEMAQQAVSEYGLGCSVGPVSVSVLSGASSDNFAAVMSSRGASASRAAELEVRELVKSALLVAKEALYVNMGVHKGLSVLLEEKERIDAEELKLWLKELQVPLALRDFVLLGSIPDKSNISHNT</sequence>
<dbReference type="InterPro" id="IPR037219">
    <property type="entry name" value="Peptidase_M41-like"/>
</dbReference>
<keyword evidence="8" id="KW-0862">Zinc</keyword>
<dbReference type="Gene3D" id="1.20.58.760">
    <property type="entry name" value="Peptidase M41"/>
    <property type="match status" value="1"/>
</dbReference>
<feature type="region of interest" description="Disordered" evidence="11">
    <location>
        <begin position="83"/>
        <end position="106"/>
    </location>
</feature>
<keyword evidence="6" id="KW-0547">Nucleotide-binding</keyword>
<evidence type="ECO:0000256" key="5">
    <source>
        <dbReference type="ARBA" id="ARBA00022723"/>
    </source>
</evidence>
<dbReference type="GO" id="GO:0004176">
    <property type="term" value="F:ATP-dependent peptidase activity"/>
    <property type="evidence" value="ECO:0007669"/>
    <property type="project" value="InterPro"/>
</dbReference>
<dbReference type="FunFam" id="1.10.8.60:FF:000001">
    <property type="entry name" value="ATP-dependent zinc metalloprotease FtsH"/>
    <property type="match status" value="1"/>
</dbReference>
<reference evidence="13 14" key="1">
    <citation type="submission" date="2017-08" db="EMBL/GenBank/DDBJ databases">
        <title>Acidophilic green algal genome provides insights into adaptation to an acidic environment.</title>
        <authorList>
            <person name="Hirooka S."/>
            <person name="Hirose Y."/>
            <person name="Kanesaki Y."/>
            <person name="Higuchi S."/>
            <person name="Fujiwara T."/>
            <person name="Onuma R."/>
            <person name="Era A."/>
            <person name="Ohbayashi R."/>
            <person name="Uzuka A."/>
            <person name="Nozaki H."/>
            <person name="Yoshikawa H."/>
            <person name="Miyagishima S.Y."/>
        </authorList>
    </citation>
    <scope>NUCLEOTIDE SEQUENCE [LARGE SCALE GENOMIC DNA]</scope>
    <source>
        <strain evidence="13 14">NIES-2499</strain>
    </source>
</reference>
<evidence type="ECO:0000256" key="9">
    <source>
        <dbReference type="ARBA" id="ARBA00022840"/>
    </source>
</evidence>
<dbReference type="Pfam" id="PF17862">
    <property type="entry name" value="AAA_lid_3"/>
    <property type="match status" value="1"/>
</dbReference>
<dbReference type="InterPro" id="IPR000642">
    <property type="entry name" value="Peptidase_M41"/>
</dbReference>
<keyword evidence="14" id="KW-1185">Reference proteome</keyword>
<feature type="region of interest" description="Disordered" evidence="11">
    <location>
        <begin position="274"/>
        <end position="294"/>
    </location>
</feature>
<keyword evidence="4" id="KW-0645">Protease</keyword>
<comment type="similarity">
    <text evidence="2">In the C-terminal section; belongs to the peptidase M41 family.</text>
</comment>
<dbReference type="PANTHER" id="PTHR23076:SF49">
    <property type="entry name" value="ATP-DEPENDENT ZINC METALLOPROTEASE FTSH 7, CHLOROPLASTIC"/>
    <property type="match status" value="1"/>
</dbReference>
<dbReference type="GO" id="GO:0006508">
    <property type="term" value="P:proteolysis"/>
    <property type="evidence" value="ECO:0007669"/>
    <property type="project" value="UniProtKB-KW"/>
</dbReference>
<dbReference type="Proteomes" id="UP000232323">
    <property type="component" value="Unassembled WGS sequence"/>
</dbReference>
<dbReference type="STRING" id="1157962.A0A250XHA5"/>
<dbReference type="HAMAP" id="MF_01458">
    <property type="entry name" value="FtsH"/>
    <property type="match status" value="1"/>
</dbReference>